<dbReference type="OrthoDB" id="5425061at2759"/>
<feature type="region of interest" description="Disordered" evidence="1">
    <location>
        <begin position="1"/>
        <end position="36"/>
    </location>
</feature>
<feature type="compositionally biased region" description="Basic and acidic residues" evidence="1">
    <location>
        <begin position="244"/>
        <end position="259"/>
    </location>
</feature>
<comment type="caution">
    <text evidence="2">The sequence shown here is derived from an EMBL/GenBank/DDBJ whole genome shotgun (WGS) entry which is preliminary data.</text>
</comment>
<organism evidence="2 3">
    <name type="scientific">Penicillium capsulatum</name>
    <dbReference type="NCBI Taxonomy" id="69766"/>
    <lineage>
        <taxon>Eukaryota</taxon>
        <taxon>Fungi</taxon>
        <taxon>Dikarya</taxon>
        <taxon>Ascomycota</taxon>
        <taxon>Pezizomycotina</taxon>
        <taxon>Eurotiomycetes</taxon>
        <taxon>Eurotiomycetidae</taxon>
        <taxon>Eurotiales</taxon>
        <taxon>Aspergillaceae</taxon>
        <taxon>Penicillium</taxon>
    </lineage>
</organism>
<feature type="compositionally biased region" description="Basic and acidic residues" evidence="1">
    <location>
        <begin position="92"/>
        <end position="114"/>
    </location>
</feature>
<accession>A0A9W9ID70</accession>
<evidence type="ECO:0000313" key="3">
    <source>
        <dbReference type="Proteomes" id="UP001146351"/>
    </source>
</evidence>
<dbReference type="EMBL" id="JAPQKO010000003">
    <property type="protein sequence ID" value="KAJ5173330.1"/>
    <property type="molecule type" value="Genomic_DNA"/>
</dbReference>
<feature type="region of interest" description="Disordered" evidence="1">
    <location>
        <begin position="214"/>
        <end position="286"/>
    </location>
</feature>
<sequence>MFDVPEAKRVRRNEVVSPSSSRSPSPPDETDLQDAHARLGKLLDLDGLIGADTTNQDTKNETAGIENAEDEEEQEFEFRLFSAPTKPVDTTAKVEKDDKPATGKDKHAGDRKSDSGATQKLRIRLRSPTPVPGEGRFVKAFRGWEYYFSTPSLLGQPENDEYQATKTRQFEDIALNGQQVMEMAKSPWPGCDLSWRVIRLKRRQTKLPPKDKDVPIYVVEGAPPSKSPKTRKKPGKKRRLQLRKRIETAQKAKESEAEKRNRKNRERKMKRREKGAQRESSRSGRHWGCYHGGRGWIIFRRGRIEQSVLL</sequence>
<reference evidence="2" key="1">
    <citation type="submission" date="2022-11" db="EMBL/GenBank/DDBJ databases">
        <authorList>
            <person name="Petersen C."/>
        </authorList>
    </citation>
    <scope>NUCLEOTIDE SEQUENCE</scope>
    <source>
        <strain evidence="2">IBT 21917</strain>
    </source>
</reference>
<name>A0A9W9ID70_9EURO</name>
<feature type="compositionally biased region" description="Basic residues" evidence="1">
    <location>
        <begin position="260"/>
        <end position="273"/>
    </location>
</feature>
<reference evidence="2" key="2">
    <citation type="journal article" date="2023" name="IMA Fungus">
        <title>Comparative genomic study of the Penicillium genus elucidates a diverse pangenome and 15 lateral gene transfer events.</title>
        <authorList>
            <person name="Petersen C."/>
            <person name="Sorensen T."/>
            <person name="Nielsen M.R."/>
            <person name="Sondergaard T.E."/>
            <person name="Sorensen J.L."/>
            <person name="Fitzpatrick D.A."/>
            <person name="Frisvad J.C."/>
            <person name="Nielsen K.L."/>
        </authorList>
    </citation>
    <scope>NUCLEOTIDE SEQUENCE</scope>
    <source>
        <strain evidence="2">IBT 21917</strain>
    </source>
</reference>
<keyword evidence="3" id="KW-1185">Reference proteome</keyword>
<dbReference type="Proteomes" id="UP001146351">
    <property type="component" value="Unassembled WGS sequence"/>
</dbReference>
<evidence type="ECO:0000256" key="1">
    <source>
        <dbReference type="SAM" id="MobiDB-lite"/>
    </source>
</evidence>
<dbReference type="InterPro" id="IPR018555">
    <property type="entry name" value="C630.06c-like"/>
</dbReference>
<gene>
    <name evidence="2" type="ORF">N7492_005923</name>
</gene>
<feature type="region of interest" description="Disordered" evidence="1">
    <location>
        <begin position="50"/>
        <end position="134"/>
    </location>
</feature>
<proteinExistence type="predicted"/>
<feature type="compositionally biased region" description="Basic residues" evidence="1">
    <location>
        <begin position="228"/>
        <end position="243"/>
    </location>
</feature>
<dbReference type="AlphaFoldDB" id="A0A9W9ID70"/>
<evidence type="ECO:0000313" key="2">
    <source>
        <dbReference type="EMBL" id="KAJ5173330.1"/>
    </source>
</evidence>
<dbReference type="Pfam" id="PF09428">
    <property type="entry name" value="DUF2011"/>
    <property type="match status" value="1"/>
</dbReference>
<protein>
    <submittedName>
        <fullName evidence="2">Uncharacterized protein</fullName>
    </submittedName>
</protein>
<feature type="compositionally biased region" description="Basic and acidic residues" evidence="1">
    <location>
        <begin position="1"/>
        <end position="14"/>
    </location>
</feature>